<keyword evidence="3" id="KW-1185">Reference proteome</keyword>
<dbReference type="Proteomes" id="UP001320420">
    <property type="component" value="Unassembled WGS sequence"/>
</dbReference>
<evidence type="ECO:0000256" key="1">
    <source>
        <dbReference type="SAM" id="MobiDB-lite"/>
    </source>
</evidence>
<accession>A0AAN9UNS9</accession>
<evidence type="ECO:0000313" key="3">
    <source>
        <dbReference type="Proteomes" id="UP001320420"/>
    </source>
</evidence>
<gene>
    <name evidence="2" type="ORF">SLS62_005701</name>
</gene>
<evidence type="ECO:0000313" key="2">
    <source>
        <dbReference type="EMBL" id="KAK7752364.1"/>
    </source>
</evidence>
<sequence length="84" mass="9174">MSTMWLEAVRCSGPKSTCVVQCVFAHNCITPTFLEEQKAKPDLCKRIEALPLRGQGRAGDRGRGGKQRHRRHGQEAGAPASLGE</sequence>
<feature type="region of interest" description="Disordered" evidence="1">
    <location>
        <begin position="54"/>
        <end position="84"/>
    </location>
</feature>
<protein>
    <submittedName>
        <fullName evidence="2">Uncharacterized protein</fullName>
    </submittedName>
</protein>
<dbReference type="EMBL" id="JAKJXP020000039">
    <property type="protein sequence ID" value="KAK7752364.1"/>
    <property type="molecule type" value="Genomic_DNA"/>
</dbReference>
<reference evidence="2 3" key="1">
    <citation type="submission" date="2024-02" db="EMBL/GenBank/DDBJ databases">
        <title>De novo assembly and annotation of 12 fungi associated with fruit tree decline syndrome in Ontario, Canada.</title>
        <authorList>
            <person name="Sulman M."/>
            <person name="Ellouze W."/>
            <person name="Ilyukhin E."/>
        </authorList>
    </citation>
    <scope>NUCLEOTIDE SEQUENCE [LARGE SCALE GENOMIC DNA]</scope>
    <source>
        <strain evidence="2 3">M11/M66-122</strain>
    </source>
</reference>
<organism evidence="2 3">
    <name type="scientific">Diatrype stigma</name>
    <dbReference type="NCBI Taxonomy" id="117547"/>
    <lineage>
        <taxon>Eukaryota</taxon>
        <taxon>Fungi</taxon>
        <taxon>Dikarya</taxon>
        <taxon>Ascomycota</taxon>
        <taxon>Pezizomycotina</taxon>
        <taxon>Sordariomycetes</taxon>
        <taxon>Xylariomycetidae</taxon>
        <taxon>Xylariales</taxon>
        <taxon>Diatrypaceae</taxon>
        <taxon>Diatrype</taxon>
    </lineage>
</organism>
<proteinExistence type="predicted"/>
<dbReference type="AlphaFoldDB" id="A0AAN9UNS9"/>
<comment type="caution">
    <text evidence="2">The sequence shown here is derived from an EMBL/GenBank/DDBJ whole genome shotgun (WGS) entry which is preliminary data.</text>
</comment>
<name>A0AAN9UNS9_9PEZI</name>